<name>A0A183L7H1_9TREM</name>
<accession>A0A183L7H1</accession>
<reference evidence="1 2" key="2">
    <citation type="submission" date="2018-11" db="EMBL/GenBank/DDBJ databases">
        <authorList>
            <consortium name="Pathogen Informatics"/>
        </authorList>
    </citation>
    <scope>NUCLEOTIDE SEQUENCE [LARGE SCALE GENOMIC DNA]</scope>
    <source>
        <strain evidence="1">Dakar</strain>
        <strain evidence="2">Dakar, Senegal</strain>
    </source>
</reference>
<gene>
    <name evidence="1" type="ORF">SCUD_LOCUS23291</name>
</gene>
<evidence type="ECO:0000313" key="2">
    <source>
        <dbReference type="Proteomes" id="UP000279833"/>
    </source>
</evidence>
<dbReference type="Proteomes" id="UP000279833">
    <property type="component" value="Unassembled WGS sequence"/>
</dbReference>
<dbReference type="WBParaSite" id="SCUD_0002329401-mRNA-1">
    <property type="protein sequence ID" value="SCUD_0002329401-mRNA-1"/>
    <property type="gene ID" value="SCUD_0002329401"/>
</dbReference>
<dbReference type="EMBL" id="UZAK01053481">
    <property type="protein sequence ID" value="VDP82288.1"/>
    <property type="molecule type" value="Genomic_DNA"/>
</dbReference>
<proteinExistence type="predicted"/>
<keyword evidence="2" id="KW-1185">Reference proteome</keyword>
<evidence type="ECO:0000313" key="1">
    <source>
        <dbReference type="EMBL" id="VDP82288.1"/>
    </source>
</evidence>
<dbReference type="InterPro" id="IPR011990">
    <property type="entry name" value="TPR-like_helical_dom_sf"/>
</dbReference>
<reference evidence="3" key="1">
    <citation type="submission" date="2016-06" db="UniProtKB">
        <authorList>
            <consortium name="WormBaseParasite"/>
        </authorList>
    </citation>
    <scope>IDENTIFICATION</scope>
</reference>
<dbReference type="Gene3D" id="1.25.40.10">
    <property type="entry name" value="Tetratricopeptide repeat domain"/>
    <property type="match status" value="1"/>
</dbReference>
<sequence length="65" mass="7753">MTRCIAAYAQAVKDRSIALEPNFHYNRGLAWHYQVRANSSVVFLLVFFFLSDDMRIFFCRVMHMF</sequence>
<dbReference type="STRING" id="6186.A0A183L7H1"/>
<dbReference type="AlphaFoldDB" id="A0A183L7H1"/>
<organism evidence="3">
    <name type="scientific">Schistosoma curassoni</name>
    <dbReference type="NCBI Taxonomy" id="6186"/>
    <lineage>
        <taxon>Eukaryota</taxon>
        <taxon>Metazoa</taxon>
        <taxon>Spiralia</taxon>
        <taxon>Lophotrochozoa</taxon>
        <taxon>Platyhelminthes</taxon>
        <taxon>Trematoda</taxon>
        <taxon>Digenea</taxon>
        <taxon>Strigeidida</taxon>
        <taxon>Schistosomatoidea</taxon>
        <taxon>Schistosomatidae</taxon>
        <taxon>Schistosoma</taxon>
    </lineage>
</organism>
<protein>
    <submittedName>
        <fullName evidence="3">N-acetylmuramoyl-L-alanine amidase</fullName>
    </submittedName>
</protein>
<evidence type="ECO:0000313" key="3">
    <source>
        <dbReference type="WBParaSite" id="SCUD_0002329401-mRNA-1"/>
    </source>
</evidence>